<evidence type="ECO:0000256" key="1">
    <source>
        <dbReference type="ARBA" id="ARBA00022491"/>
    </source>
</evidence>
<dbReference type="GO" id="GO:0046677">
    <property type="term" value="P:response to antibiotic"/>
    <property type="evidence" value="ECO:0007669"/>
    <property type="project" value="InterPro"/>
</dbReference>
<keyword evidence="8" id="KW-1185">Reference proteome</keyword>
<keyword evidence="1" id="KW-0678">Repressor</keyword>
<dbReference type="EMBL" id="GG657754">
    <property type="protein sequence ID" value="EFL26375.1"/>
    <property type="molecule type" value="Genomic_DNA"/>
</dbReference>
<feature type="DNA-binding region" description="H-T-H motif" evidence="5">
    <location>
        <begin position="29"/>
        <end position="48"/>
    </location>
</feature>
<dbReference type="InterPro" id="IPR050109">
    <property type="entry name" value="HTH-type_TetR-like_transc_reg"/>
</dbReference>
<dbReference type="RefSeq" id="WP_009718175.1">
    <property type="nucleotide sequence ID" value="NZ_GG657754.1"/>
</dbReference>
<feature type="domain" description="HTH tetR-type" evidence="6">
    <location>
        <begin position="6"/>
        <end position="66"/>
    </location>
</feature>
<organism evidence="7 8">
    <name type="scientific">Streptomyces himastatinicus ATCC 53653</name>
    <dbReference type="NCBI Taxonomy" id="457427"/>
    <lineage>
        <taxon>Bacteria</taxon>
        <taxon>Bacillati</taxon>
        <taxon>Actinomycetota</taxon>
        <taxon>Actinomycetes</taxon>
        <taxon>Kitasatosporales</taxon>
        <taxon>Streptomycetaceae</taxon>
        <taxon>Streptomyces</taxon>
        <taxon>Streptomyces violaceusniger group</taxon>
    </lineage>
</organism>
<dbReference type="InterPro" id="IPR001647">
    <property type="entry name" value="HTH_TetR"/>
</dbReference>
<dbReference type="STRING" id="457427.SSOG_06089"/>
<dbReference type="PROSITE" id="PS50977">
    <property type="entry name" value="HTH_TETR_2"/>
    <property type="match status" value="1"/>
</dbReference>
<reference evidence="7 8" key="1">
    <citation type="submission" date="2009-02" db="EMBL/GenBank/DDBJ databases">
        <title>Annotation of Streptomyces hygroscopicus strain ATCC 53653.</title>
        <authorList>
            <consortium name="The Broad Institute Genome Sequencing Platform"/>
            <consortium name="Broad Institute Microbial Sequencing Center"/>
            <person name="Fischbach M."/>
            <person name="Godfrey P."/>
            <person name="Ward D."/>
            <person name="Young S."/>
            <person name="Zeng Q."/>
            <person name="Koehrsen M."/>
            <person name="Alvarado L."/>
            <person name="Berlin A.M."/>
            <person name="Bochicchio J."/>
            <person name="Borenstein D."/>
            <person name="Chapman S.B."/>
            <person name="Chen Z."/>
            <person name="Engels R."/>
            <person name="Freedman E."/>
            <person name="Gellesch M."/>
            <person name="Goldberg J."/>
            <person name="Griggs A."/>
            <person name="Gujja S."/>
            <person name="Heilman E.R."/>
            <person name="Heiman D.I."/>
            <person name="Hepburn T.A."/>
            <person name="Howarth C."/>
            <person name="Jen D."/>
            <person name="Larson L."/>
            <person name="Lewis B."/>
            <person name="Mehta T."/>
            <person name="Park D."/>
            <person name="Pearson M."/>
            <person name="Richards J."/>
            <person name="Roberts A."/>
            <person name="Saif S."/>
            <person name="Shea T.D."/>
            <person name="Shenoy N."/>
            <person name="Sisk P."/>
            <person name="Stolte C."/>
            <person name="Sykes S.N."/>
            <person name="Thomson T."/>
            <person name="Walk T."/>
            <person name="White J."/>
            <person name="Yandava C."/>
            <person name="Straight P."/>
            <person name="Clardy J."/>
            <person name="Hung D."/>
            <person name="Kolter R."/>
            <person name="Mekalanos J."/>
            <person name="Walker S."/>
            <person name="Walsh C.T."/>
            <person name="Wieland-Brown L.C."/>
            <person name="Haas B."/>
            <person name="Nusbaum C."/>
            <person name="Birren B."/>
        </authorList>
    </citation>
    <scope>NUCLEOTIDE SEQUENCE [LARGE SCALE GENOMIC DNA]</scope>
    <source>
        <strain evidence="7 8">ATCC 53653</strain>
    </source>
</reference>
<dbReference type="Gene3D" id="1.10.357.10">
    <property type="entry name" value="Tetracycline Repressor, domain 2"/>
    <property type="match status" value="1"/>
</dbReference>
<dbReference type="Pfam" id="PF02909">
    <property type="entry name" value="TetR_C_1"/>
    <property type="match status" value="1"/>
</dbReference>
<keyword evidence="2" id="KW-0805">Transcription regulation</keyword>
<dbReference type="PANTHER" id="PTHR30055">
    <property type="entry name" value="HTH-TYPE TRANSCRIPTIONAL REGULATOR RUTR"/>
    <property type="match status" value="1"/>
</dbReference>
<evidence type="ECO:0000313" key="8">
    <source>
        <dbReference type="Proteomes" id="UP000003963"/>
    </source>
</evidence>
<dbReference type="OrthoDB" id="329481at2"/>
<evidence type="ECO:0000256" key="2">
    <source>
        <dbReference type="ARBA" id="ARBA00023015"/>
    </source>
</evidence>
<dbReference type="GO" id="GO:0000976">
    <property type="term" value="F:transcription cis-regulatory region binding"/>
    <property type="evidence" value="ECO:0007669"/>
    <property type="project" value="TreeGrafter"/>
</dbReference>
<accession>D9WUJ3</accession>
<dbReference type="InterPro" id="IPR003012">
    <property type="entry name" value="Tet_transcr_reg_TetR"/>
</dbReference>
<dbReference type="HOGENOM" id="CLU_069543_3_1_11"/>
<keyword evidence="3 5" id="KW-0238">DNA-binding</keyword>
<dbReference type="GO" id="GO:0003700">
    <property type="term" value="F:DNA-binding transcription factor activity"/>
    <property type="evidence" value="ECO:0007669"/>
    <property type="project" value="TreeGrafter"/>
</dbReference>
<sequence>MPRPRSLTPERIAAAALTVIDRDGLAALSMRTVAKELGLSTMALYRYVRDRGELERLVVELVLGAVDTGPPPPDASWRARVEVMVRRLRDTVGAHPSVVPLTLTHRHRSPSVLRWSETVLAILTEAGFAGGQRVIALRGLLAYVIGAIQLEHLGSLSGEGTVAVSALPPDEFPYMSETARHARNVGAEEEFIGGLTVLLRGLRPSAGPGPTRG</sequence>
<gene>
    <name evidence="7" type="ORF">SSOG_06089</name>
</gene>
<dbReference type="Proteomes" id="UP000003963">
    <property type="component" value="Unassembled WGS sequence"/>
</dbReference>
<dbReference type="PANTHER" id="PTHR30055:SF151">
    <property type="entry name" value="TRANSCRIPTIONAL REGULATORY PROTEIN"/>
    <property type="match status" value="1"/>
</dbReference>
<dbReference type="GO" id="GO:0045892">
    <property type="term" value="P:negative regulation of DNA-templated transcription"/>
    <property type="evidence" value="ECO:0007669"/>
    <property type="project" value="InterPro"/>
</dbReference>
<protein>
    <submittedName>
        <fullName evidence="7">Putative transcriptional regulator</fullName>
    </submittedName>
</protein>
<proteinExistence type="predicted"/>
<evidence type="ECO:0000259" key="6">
    <source>
        <dbReference type="PROSITE" id="PS50977"/>
    </source>
</evidence>
<dbReference type="AlphaFoldDB" id="D9WUJ3"/>
<name>D9WUJ3_9ACTN</name>
<dbReference type="Pfam" id="PF00440">
    <property type="entry name" value="TetR_N"/>
    <property type="match status" value="1"/>
</dbReference>
<dbReference type="SUPFAM" id="SSF46689">
    <property type="entry name" value="Homeodomain-like"/>
    <property type="match status" value="1"/>
</dbReference>
<evidence type="ECO:0000256" key="5">
    <source>
        <dbReference type="PROSITE-ProRule" id="PRU00335"/>
    </source>
</evidence>
<keyword evidence="4" id="KW-0804">Transcription</keyword>
<evidence type="ECO:0000256" key="3">
    <source>
        <dbReference type="ARBA" id="ARBA00023125"/>
    </source>
</evidence>
<dbReference type="InterPro" id="IPR009057">
    <property type="entry name" value="Homeodomain-like_sf"/>
</dbReference>
<dbReference type="SUPFAM" id="SSF48498">
    <property type="entry name" value="Tetracyclin repressor-like, C-terminal domain"/>
    <property type="match status" value="1"/>
</dbReference>
<evidence type="ECO:0000256" key="4">
    <source>
        <dbReference type="ARBA" id="ARBA00023163"/>
    </source>
</evidence>
<dbReference type="InterPro" id="IPR004111">
    <property type="entry name" value="Repressor_TetR_C"/>
</dbReference>
<evidence type="ECO:0000313" key="7">
    <source>
        <dbReference type="EMBL" id="EFL26375.1"/>
    </source>
</evidence>
<dbReference type="PRINTS" id="PR00400">
    <property type="entry name" value="TETREPRESSOR"/>
</dbReference>
<dbReference type="InterPro" id="IPR036271">
    <property type="entry name" value="Tet_transcr_reg_TetR-rel_C_sf"/>
</dbReference>